<sequence length="77" mass="8322">MVEDDEQHGSGESGIVEEADTRDPISASINMSTPESIDIRTLETIDTDFCHRSIPSVTPDATAVNAGTGRQKALRDY</sequence>
<accession>A0A8X7S3M7</accession>
<dbReference type="Proteomes" id="UP000886595">
    <property type="component" value="Unassembled WGS sequence"/>
</dbReference>
<evidence type="ECO:0000313" key="3">
    <source>
        <dbReference type="Proteomes" id="UP000886595"/>
    </source>
</evidence>
<reference evidence="2 3" key="1">
    <citation type="submission" date="2020-02" db="EMBL/GenBank/DDBJ databases">
        <authorList>
            <person name="Ma Q."/>
            <person name="Huang Y."/>
            <person name="Song X."/>
            <person name="Pei D."/>
        </authorList>
    </citation>
    <scope>NUCLEOTIDE SEQUENCE [LARGE SCALE GENOMIC DNA]</scope>
    <source>
        <strain evidence="2">Sxm20200214</strain>
        <tissue evidence="2">Leaf</tissue>
    </source>
</reference>
<evidence type="ECO:0000313" key="2">
    <source>
        <dbReference type="EMBL" id="KAG2298946.1"/>
    </source>
</evidence>
<protein>
    <submittedName>
        <fullName evidence="2">Uncharacterized protein</fullName>
    </submittedName>
</protein>
<dbReference type="AlphaFoldDB" id="A0A8X7S3M7"/>
<proteinExistence type="predicted"/>
<gene>
    <name evidence="2" type="ORF">Bca52824_035418</name>
</gene>
<name>A0A8X7S3M7_BRACI</name>
<comment type="caution">
    <text evidence="2">The sequence shown here is derived from an EMBL/GenBank/DDBJ whole genome shotgun (WGS) entry which is preliminary data.</text>
</comment>
<organism evidence="2 3">
    <name type="scientific">Brassica carinata</name>
    <name type="common">Ethiopian mustard</name>
    <name type="synonym">Abyssinian cabbage</name>
    <dbReference type="NCBI Taxonomy" id="52824"/>
    <lineage>
        <taxon>Eukaryota</taxon>
        <taxon>Viridiplantae</taxon>
        <taxon>Streptophyta</taxon>
        <taxon>Embryophyta</taxon>
        <taxon>Tracheophyta</taxon>
        <taxon>Spermatophyta</taxon>
        <taxon>Magnoliopsida</taxon>
        <taxon>eudicotyledons</taxon>
        <taxon>Gunneridae</taxon>
        <taxon>Pentapetalae</taxon>
        <taxon>rosids</taxon>
        <taxon>malvids</taxon>
        <taxon>Brassicales</taxon>
        <taxon>Brassicaceae</taxon>
        <taxon>Brassiceae</taxon>
        <taxon>Brassica</taxon>
    </lineage>
</organism>
<evidence type="ECO:0000256" key="1">
    <source>
        <dbReference type="SAM" id="MobiDB-lite"/>
    </source>
</evidence>
<keyword evidence="3" id="KW-1185">Reference proteome</keyword>
<dbReference type="EMBL" id="JAAMPC010000008">
    <property type="protein sequence ID" value="KAG2298946.1"/>
    <property type="molecule type" value="Genomic_DNA"/>
</dbReference>
<dbReference type="OrthoDB" id="10578551at2759"/>
<feature type="region of interest" description="Disordered" evidence="1">
    <location>
        <begin position="1"/>
        <end position="34"/>
    </location>
</feature>